<gene>
    <name evidence="1" type="ORF">RJT34_19836</name>
</gene>
<name>A0AAN9P437_CLITE</name>
<dbReference type="EMBL" id="JAYKXN010000005">
    <property type="protein sequence ID" value="KAK7285078.1"/>
    <property type="molecule type" value="Genomic_DNA"/>
</dbReference>
<keyword evidence="2" id="KW-1185">Reference proteome</keyword>
<dbReference type="AlphaFoldDB" id="A0AAN9P437"/>
<proteinExistence type="predicted"/>
<protein>
    <submittedName>
        <fullName evidence="1">Uncharacterized protein</fullName>
    </submittedName>
</protein>
<dbReference type="Proteomes" id="UP001359559">
    <property type="component" value="Unassembled WGS sequence"/>
</dbReference>
<evidence type="ECO:0000313" key="1">
    <source>
        <dbReference type="EMBL" id="KAK7285078.1"/>
    </source>
</evidence>
<evidence type="ECO:0000313" key="2">
    <source>
        <dbReference type="Proteomes" id="UP001359559"/>
    </source>
</evidence>
<organism evidence="1 2">
    <name type="scientific">Clitoria ternatea</name>
    <name type="common">Butterfly pea</name>
    <dbReference type="NCBI Taxonomy" id="43366"/>
    <lineage>
        <taxon>Eukaryota</taxon>
        <taxon>Viridiplantae</taxon>
        <taxon>Streptophyta</taxon>
        <taxon>Embryophyta</taxon>
        <taxon>Tracheophyta</taxon>
        <taxon>Spermatophyta</taxon>
        <taxon>Magnoliopsida</taxon>
        <taxon>eudicotyledons</taxon>
        <taxon>Gunneridae</taxon>
        <taxon>Pentapetalae</taxon>
        <taxon>rosids</taxon>
        <taxon>fabids</taxon>
        <taxon>Fabales</taxon>
        <taxon>Fabaceae</taxon>
        <taxon>Papilionoideae</taxon>
        <taxon>50 kb inversion clade</taxon>
        <taxon>NPAAA clade</taxon>
        <taxon>indigoferoid/millettioid clade</taxon>
        <taxon>Phaseoleae</taxon>
        <taxon>Clitoria</taxon>
    </lineage>
</organism>
<reference evidence="1 2" key="1">
    <citation type="submission" date="2024-01" db="EMBL/GenBank/DDBJ databases">
        <title>The genomes of 5 underutilized Papilionoideae crops provide insights into root nodulation and disease resistance.</title>
        <authorList>
            <person name="Yuan L."/>
        </authorList>
    </citation>
    <scope>NUCLEOTIDE SEQUENCE [LARGE SCALE GENOMIC DNA]</scope>
    <source>
        <strain evidence="1">LY-2023</strain>
        <tissue evidence="1">Leaf</tissue>
    </source>
</reference>
<accession>A0AAN9P437</accession>
<sequence>MLRTTALFHCLLLATNKHPHTSLSSCVFKIVTQTALLPPHWFLRFLGAVGVLRIIHLHVLVVSCLSSCELFADLTQLHCLF</sequence>
<comment type="caution">
    <text evidence="1">The sequence shown here is derived from an EMBL/GenBank/DDBJ whole genome shotgun (WGS) entry which is preliminary data.</text>
</comment>